<keyword evidence="5" id="KW-1133">Transmembrane helix</keyword>
<comment type="similarity">
    <text evidence="2">Belongs to the DoxX family.</text>
</comment>
<accession>A0A239MUY9</accession>
<gene>
    <name evidence="7" type="ORF">SAMN05421812_106395</name>
</gene>
<dbReference type="PANTHER" id="PTHR33452:SF1">
    <property type="entry name" value="INNER MEMBRANE PROTEIN YPHA-RELATED"/>
    <property type="match status" value="1"/>
</dbReference>
<dbReference type="InterPro" id="IPR051907">
    <property type="entry name" value="DoxX-like_oxidoreductase"/>
</dbReference>
<dbReference type="GO" id="GO:0005886">
    <property type="term" value="C:plasma membrane"/>
    <property type="evidence" value="ECO:0007669"/>
    <property type="project" value="UniProtKB-SubCell"/>
</dbReference>
<protein>
    <submittedName>
        <fullName evidence="7">Uncharacterized membrane protein YphA, DoxX/SURF4 family</fullName>
    </submittedName>
</protein>
<dbReference type="RefSeq" id="WP_089250262.1">
    <property type="nucleotide sequence ID" value="NZ_FZPH01000006.1"/>
</dbReference>
<keyword evidence="4" id="KW-0812">Transmembrane</keyword>
<keyword evidence="3" id="KW-1003">Cell membrane</keyword>
<evidence type="ECO:0000256" key="6">
    <source>
        <dbReference type="ARBA" id="ARBA00023136"/>
    </source>
</evidence>
<dbReference type="AlphaFoldDB" id="A0A239MUY9"/>
<evidence type="ECO:0000256" key="3">
    <source>
        <dbReference type="ARBA" id="ARBA00022475"/>
    </source>
</evidence>
<name>A0A239MUY9_9ACTN</name>
<comment type="subcellular location">
    <subcellularLocation>
        <location evidence="1">Cell membrane</location>
        <topology evidence="1">Multi-pass membrane protein</topology>
    </subcellularLocation>
</comment>
<dbReference type="InterPro" id="IPR032808">
    <property type="entry name" value="DoxX"/>
</dbReference>
<dbReference type="EMBL" id="FZPH01000006">
    <property type="protein sequence ID" value="SNT46566.1"/>
    <property type="molecule type" value="Genomic_DNA"/>
</dbReference>
<dbReference type="OrthoDB" id="329282at2"/>
<evidence type="ECO:0000256" key="5">
    <source>
        <dbReference type="ARBA" id="ARBA00022989"/>
    </source>
</evidence>
<organism evidence="7 8">
    <name type="scientific">Asanoa hainanensis</name>
    <dbReference type="NCBI Taxonomy" id="560556"/>
    <lineage>
        <taxon>Bacteria</taxon>
        <taxon>Bacillati</taxon>
        <taxon>Actinomycetota</taxon>
        <taxon>Actinomycetes</taxon>
        <taxon>Micromonosporales</taxon>
        <taxon>Micromonosporaceae</taxon>
        <taxon>Asanoa</taxon>
    </lineage>
</organism>
<evidence type="ECO:0000256" key="4">
    <source>
        <dbReference type="ARBA" id="ARBA00022692"/>
    </source>
</evidence>
<evidence type="ECO:0000256" key="2">
    <source>
        <dbReference type="ARBA" id="ARBA00006679"/>
    </source>
</evidence>
<reference evidence="7 8" key="1">
    <citation type="submission" date="2017-06" db="EMBL/GenBank/DDBJ databases">
        <authorList>
            <person name="Kim H.J."/>
            <person name="Triplett B.A."/>
        </authorList>
    </citation>
    <scope>NUCLEOTIDE SEQUENCE [LARGE SCALE GENOMIC DNA]</scope>
    <source>
        <strain evidence="7 8">CGMCC 4.5593</strain>
    </source>
</reference>
<evidence type="ECO:0000313" key="8">
    <source>
        <dbReference type="Proteomes" id="UP000198362"/>
    </source>
</evidence>
<dbReference type="Proteomes" id="UP000198362">
    <property type="component" value="Unassembled WGS sequence"/>
</dbReference>
<keyword evidence="8" id="KW-1185">Reference proteome</keyword>
<dbReference type="PANTHER" id="PTHR33452">
    <property type="entry name" value="OXIDOREDUCTASE CATD-RELATED"/>
    <property type="match status" value="1"/>
</dbReference>
<keyword evidence="6" id="KW-0472">Membrane</keyword>
<sequence length="202" mass="21591">MSPVRTVARLFLSTIFVVSGARSAVRPTPWVPTAKKVSEKVGPLFEKANPRLPTDPATLVRINGAAQVAAGLMLATGRFTRPAALVLAGTLVPTTLSAHPFWTIKDPQERQHQQSHFMKNLGLFGGLLLAAADTQGKPGLAWRASHYAGHGRHAIEHGRHNVEHGLHSIGHSGQSLRRAAKTAKREAKIAVRAAAAGRKLPS</sequence>
<proteinExistence type="inferred from homology"/>
<evidence type="ECO:0000256" key="1">
    <source>
        <dbReference type="ARBA" id="ARBA00004651"/>
    </source>
</evidence>
<evidence type="ECO:0000313" key="7">
    <source>
        <dbReference type="EMBL" id="SNT46566.1"/>
    </source>
</evidence>
<dbReference type="Pfam" id="PF07681">
    <property type="entry name" value="DoxX"/>
    <property type="match status" value="1"/>
</dbReference>